<evidence type="ECO:0000256" key="1">
    <source>
        <dbReference type="ARBA" id="ARBA00004651"/>
    </source>
</evidence>
<gene>
    <name evidence="9" type="ORF">HMPREF9470_04699</name>
</gene>
<dbReference type="Proteomes" id="UP000037392">
    <property type="component" value="Unassembled WGS sequence"/>
</dbReference>
<evidence type="ECO:0000256" key="7">
    <source>
        <dbReference type="RuleBase" id="RU363032"/>
    </source>
</evidence>
<reference evidence="9 10" key="1">
    <citation type="submission" date="2011-04" db="EMBL/GenBank/DDBJ databases">
        <title>The Genome Sequence of Clostridium citroniae WAL-19142.</title>
        <authorList>
            <consortium name="The Broad Institute Genome Sequencing Platform"/>
            <person name="Earl A."/>
            <person name="Ward D."/>
            <person name="Feldgarden M."/>
            <person name="Gevers D."/>
            <person name="Warren Y.A."/>
            <person name="Tyrrell K.L."/>
            <person name="Citron D.M."/>
            <person name="Goldstein E.J."/>
            <person name="Daigneault M."/>
            <person name="Allen-Vercoe E."/>
            <person name="Young S.K."/>
            <person name="Zeng Q."/>
            <person name="Gargeya S."/>
            <person name="Fitzgerald M."/>
            <person name="Haas B."/>
            <person name="Abouelleil A."/>
            <person name="Alvarado L."/>
            <person name="Arachchi H.M."/>
            <person name="Berlin A."/>
            <person name="Brown A."/>
            <person name="Chapman S.B."/>
            <person name="Chen Z."/>
            <person name="Dunbar C."/>
            <person name="Freedman E."/>
            <person name="Gearin G."/>
            <person name="Gellesch M."/>
            <person name="Goldberg J."/>
            <person name="Griggs A."/>
            <person name="Gujja S."/>
            <person name="Heilman E.R."/>
            <person name="Heiman D."/>
            <person name="Howarth C."/>
            <person name="Larson L."/>
            <person name="Lui A."/>
            <person name="MacDonald P.J."/>
            <person name="Mehta T."/>
            <person name="Montmayeur A."/>
            <person name="Murphy C."/>
            <person name="Neiman D."/>
            <person name="Pearson M."/>
            <person name="Priest M."/>
            <person name="Roberts A."/>
            <person name="Saif S."/>
            <person name="Shea T."/>
            <person name="Shenoy N."/>
            <person name="Sisk P."/>
            <person name="Stolte C."/>
            <person name="Sykes S."/>
            <person name="White J."/>
            <person name="Yandava C."/>
            <person name="Wortman J."/>
            <person name="Nusbaum C."/>
            <person name="Birren B."/>
        </authorList>
    </citation>
    <scope>NUCLEOTIDE SEQUENCE [LARGE SCALE GENOMIC DNA]</scope>
    <source>
        <strain evidence="9 10">WAL-19142</strain>
    </source>
</reference>
<dbReference type="GO" id="GO:0005886">
    <property type="term" value="C:plasma membrane"/>
    <property type="evidence" value="ECO:0007669"/>
    <property type="project" value="UniProtKB-SubCell"/>
</dbReference>
<dbReference type="Gene3D" id="1.10.3720.10">
    <property type="entry name" value="MetI-like"/>
    <property type="match status" value="1"/>
</dbReference>
<comment type="caution">
    <text evidence="9">The sequence shown here is derived from an EMBL/GenBank/DDBJ whole genome shotgun (WGS) entry which is preliminary data.</text>
</comment>
<dbReference type="AlphaFoldDB" id="A0A0J9BR92"/>
<comment type="similarity">
    <text evidence="7">Belongs to the binding-protein-dependent transport system permease family.</text>
</comment>
<accession>A0A0J9BR92</accession>
<dbReference type="PATRIC" id="fig|742734.4.peg.5033"/>
<sequence length="320" mass="36672">MKKRKERSHGVMINGRRLTFRDRVVRDFQHNWMLYLMMLPIIVYYLIFKFGPMLGLSIAFMDYKPAKGFFESSWVGLKHFKNFFTNYYFIRLLTNTIRISICSLLTFPAPIILALLLNELRNKRFSKWAQTITYIPHFISTVVICGIIVKLTSSTGGITSILHTLFGLPKETLLNQSKYFLPIYILSDLWQTLGWNSIIYLSALTGIDQELYDAAKVDGAGRFKQVLYITIPCLMPTIIIMLILKMGKIFNVGYEKIMLLYNPGIYDVADVINTYVYRKGLIDAQYSYSAAVGLFNCVVSFALVTITNKLSKKASGSGLW</sequence>
<evidence type="ECO:0000256" key="3">
    <source>
        <dbReference type="ARBA" id="ARBA00022475"/>
    </source>
</evidence>
<feature type="transmembrane region" description="Helical" evidence="7">
    <location>
        <begin position="226"/>
        <end position="244"/>
    </location>
</feature>
<evidence type="ECO:0000313" key="10">
    <source>
        <dbReference type="Proteomes" id="UP000037392"/>
    </source>
</evidence>
<dbReference type="EMBL" id="ADLK01000036">
    <property type="protein sequence ID" value="KMW14669.1"/>
    <property type="molecule type" value="Genomic_DNA"/>
</dbReference>
<comment type="subcellular location">
    <subcellularLocation>
        <location evidence="1 7">Cell membrane</location>
        <topology evidence="1 7">Multi-pass membrane protein</topology>
    </subcellularLocation>
</comment>
<protein>
    <recommendedName>
        <fullName evidence="8">ABC transmembrane type-1 domain-containing protein</fullName>
    </recommendedName>
</protein>
<dbReference type="PANTHER" id="PTHR43227">
    <property type="entry name" value="BLL4140 PROTEIN"/>
    <property type="match status" value="1"/>
</dbReference>
<dbReference type="CDD" id="cd06261">
    <property type="entry name" value="TM_PBP2"/>
    <property type="match status" value="1"/>
</dbReference>
<dbReference type="RefSeq" id="WP_048930841.1">
    <property type="nucleotide sequence ID" value="NZ_KQ235883.1"/>
</dbReference>
<evidence type="ECO:0000256" key="4">
    <source>
        <dbReference type="ARBA" id="ARBA00022692"/>
    </source>
</evidence>
<dbReference type="SUPFAM" id="SSF161098">
    <property type="entry name" value="MetI-like"/>
    <property type="match status" value="1"/>
</dbReference>
<keyword evidence="3" id="KW-1003">Cell membrane</keyword>
<keyword evidence="6 7" id="KW-0472">Membrane</keyword>
<feature type="transmembrane region" description="Helical" evidence="7">
    <location>
        <begin position="97"/>
        <end position="117"/>
    </location>
</feature>
<dbReference type="InterPro" id="IPR035906">
    <property type="entry name" value="MetI-like_sf"/>
</dbReference>
<name>A0A0J9BR92_9FIRM</name>
<dbReference type="Pfam" id="PF00528">
    <property type="entry name" value="BPD_transp_1"/>
    <property type="match status" value="1"/>
</dbReference>
<dbReference type="GO" id="GO:0055085">
    <property type="term" value="P:transmembrane transport"/>
    <property type="evidence" value="ECO:0007669"/>
    <property type="project" value="InterPro"/>
</dbReference>
<dbReference type="InterPro" id="IPR050809">
    <property type="entry name" value="UgpAE/MalFG_permease"/>
</dbReference>
<evidence type="ECO:0000256" key="5">
    <source>
        <dbReference type="ARBA" id="ARBA00022989"/>
    </source>
</evidence>
<dbReference type="PANTHER" id="PTHR43227:SF11">
    <property type="entry name" value="BLL4140 PROTEIN"/>
    <property type="match status" value="1"/>
</dbReference>
<feature type="transmembrane region" description="Helical" evidence="7">
    <location>
        <begin position="32"/>
        <end position="51"/>
    </location>
</feature>
<proteinExistence type="inferred from homology"/>
<feature type="domain" description="ABC transmembrane type-1" evidence="8">
    <location>
        <begin position="92"/>
        <end position="307"/>
    </location>
</feature>
<feature type="transmembrane region" description="Helical" evidence="7">
    <location>
        <begin position="138"/>
        <end position="163"/>
    </location>
</feature>
<keyword evidence="5 7" id="KW-1133">Transmembrane helix</keyword>
<evidence type="ECO:0000313" key="9">
    <source>
        <dbReference type="EMBL" id="KMW14669.1"/>
    </source>
</evidence>
<evidence type="ECO:0000259" key="8">
    <source>
        <dbReference type="PROSITE" id="PS50928"/>
    </source>
</evidence>
<dbReference type="InterPro" id="IPR000515">
    <property type="entry name" value="MetI-like"/>
</dbReference>
<keyword evidence="2 7" id="KW-0813">Transport</keyword>
<evidence type="ECO:0000256" key="2">
    <source>
        <dbReference type="ARBA" id="ARBA00022448"/>
    </source>
</evidence>
<dbReference type="PROSITE" id="PS50928">
    <property type="entry name" value="ABC_TM1"/>
    <property type="match status" value="1"/>
</dbReference>
<feature type="transmembrane region" description="Helical" evidence="7">
    <location>
        <begin position="286"/>
        <end position="306"/>
    </location>
</feature>
<keyword evidence="4 7" id="KW-0812">Transmembrane</keyword>
<evidence type="ECO:0000256" key="6">
    <source>
        <dbReference type="ARBA" id="ARBA00023136"/>
    </source>
</evidence>
<organism evidence="9 10">
    <name type="scientific">[Clostridium] citroniae WAL-19142</name>
    <dbReference type="NCBI Taxonomy" id="742734"/>
    <lineage>
        <taxon>Bacteria</taxon>
        <taxon>Bacillati</taxon>
        <taxon>Bacillota</taxon>
        <taxon>Clostridia</taxon>
        <taxon>Lachnospirales</taxon>
        <taxon>Lachnospiraceae</taxon>
        <taxon>Enterocloster</taxon>
    </lineage>
</organism>
<dbReference type="GeneID" id="93164357"/>